<organism evidence="8 9">
    <name type="scientific">Genlisea aurea</name>
    <dbReference type="NCBI Taxonomy" id="192259"/>
    <lineage>
        <taxon>Eukaryota</taxon>
        <taxon>Viridiplantae</taxon>
        <taxon>Streptophyta</taxon>
        <taxon>Embryophyta</taxon>
        <taxon>Tracheophyta</taxon>
        <taxon>Spermatophyta</taxon>
        <taxon>Magnoliopsida</taxon>
        <taxon>eudicotyledons</taxon>
        <taxon>Gunneridae</taxon>
        <taxon>Pentapetalae</taxon>
        <taxon>asterids</taxon>
        <taxon>lamiids</taxon>
        <taxon>Lamiales</taxon>
        <taxon>Lentibulariaceae</taxon>
        <taxon>Genlisea</taxon>
    </lineage>
</organism>
<gene>
    <name evidence="8" type="ORF">M569_10409</name>
</gene>
<evidence type="ECO:0000256" key="3">
    <source>
        <dbReference type="ARBA" id="ARBA00023239"/>
    </source>
</evidence>
<evidence type="ECO:0000256" key="1">
    <source>
        <dbReference type="ARBA" id="ARBA00022722"/>
    </source>
</evidence>
<dbReference type="Gene3D" id="3.90.1140.10">
    <property type="entry name" value="Cyclic phosphodiesterase"/>
    <property type="match status" value="1"/>
</dbReference>
<evidence type="ECO:0000313" key="9">
    <source>
        <dbReference type="Proteomes" id="UP000015453"/>
    </source>
</evidence>
<feature type="region of interest" description="Disordered" evidence="7">
    <location>
        <begin position="1"/>
        <end position="20"/>
    </location>
</feature>
<dbReference type="EMBL" id="AUSU01004868">
    <property type="protein sequence ID" value="EPS64369.1"/>
    <property type="molecule type" value="Genomic_DNA"/>
</dbReference>
<dbReference type="Proteomes" id="UP000015453">
    <property type="component" value="Unassembled WGS sequence"/>
</dbReference>
<accession>S8CBS8</accession>
<evidence type="ECO:0000256" key="4">
    <source>
        <dbReference type="ARBA" id="ARBA00023242"/>
    </source>
</evidence>
<comment type="caution">
    <text evidence="8">The sequence shown here is derived from an EMBL/GenBank/DDBJ whole genome shotgun (WGS) entry which is preliminary data.</text>
</comment>
<sequence>LPPPPLSLLQVPSGTSSSASRIRGFPHVDGNFALHVYIEVSIPVASRKELGSLLKRVAAQVPVLHTVDTDLPVMNLAEDDRKFEQLALGRAFHVSLGRTVPIRMHQRDSIVAMLRHRLQSSKRYRMEFDKVEVFDNDDFTRTFLCLEVTTVGSREIKKQIDRVNEVYRLHNLPEFYEDPRPHISIAWGPGDVSDALRRAIGEETTTRAKTFCCCGFGRVSCKIGQKTFEICR</sequence>
<evidence type="ECO:0000256" key="2">
    <source>
        <dbReference type="ARBA" id="ARBA00022801"/>
    </source>
</evidence>
<reference evidence="8 9" key="1">
    <citation type="journal article" date="2013" name="BMC Genomics">
        <title>The miniature genome of a carnivorous plant Genlisea aurea contains a low number of genes and short non-coding sequences.</title>
        <authorList>
            <person name="Leushkin E.V."/>
            <person name="Sutormin R.A."/>
            <person name="Nabieva E.R."/>
            <person name="Penin A.A."/>
            <person name="Kondrashov A.S."/>
            <person name="Logacheva M.D."/>
        </authorList>
    </citation>
    <scope>NUCLEOTIDE SEQUENCE [LARGE SCALE GENOMIC DNA]</scope>
</reference>
<evidence type="ECO:0000256" key="5">
    <source>
        <dbReference type="ARBA" id="ARBA00029543"/>
    </source>
</evidence>
<dbReference type="GO" id="GO:0000175">
    <property type="term" value="F:3'-5'-RNA exonuclease activity"/>
    <property type="evidence" value="ECO:0007669"/>
    <property type="project" value="TreeGrafter"/>
</dbReference>
<proteinExistence type="predicted"/>
<dbReference type="GO" id="GO:0005634">
    <property type="term" value="C:nucleus"/>
    <property type="evidence" value="ECO:0007669"/>
    <property type="project" value="TreeGrafter"/>
</dbReference>
<feature type="compositionally biased region" description="Polar residues" evidence="7">
    <location>
        <begin position="10"/>
        <end position="20"/>
    </location>
</feature>
<evidence type="ECO:0000256" key="6">
    <source>
        <dbReference type="ARBA" id="ARBA00030030"/>
    </source>
</evidence>
<dbReference type="AlphaFoldDB" id="S8CBS8"/>
<evidence type="ECO:0000313" key="8">
    <source>
        <dbReference type="EMBL" id="EPS64369.1"/>
    </source>
</evidence>
<keyword evidence="9" id="KW-1185">Reference proteome</keyword>
<feature type="non-terminal residue" evidence="8">
    <location>
        <position position="232"/>
    </location>
</feature>
<dbReference type="PANTHER" id="PTHR13522:SF3">
    <property type="entry name" value="U6 SNRNA PHOSPHODIESTERASE 1"/>
    <property type="match status" value="1"/>
</dbReference>
<name>S8CBS8_9LAMI</name>
<dbReference type="FunFam" id="3.90.1140.10:FF:000008">
    <property type="entry name" value="U6 snRNA phosphodiesterase"/>
    <property type="match status" value="1"/>
</dbReference>
<protein>
    <recommendedName>
        <fullName evidence="5">U6 snRNA phosphodiesterase 1</fullName>
    </recommendedName>
    <alternativeName>
        <fullName evidence="6">3'-5' RNA exonuclease USB1</fullName>
    </alternativeName>
</protein>
<feature type="non-terminal residue" evidence="8">
    <location>
        <position position="1"/>
    </location>
</feature>
<keyword evidence="2" id="KW-0378">Hydrolase</keyword>
<dbReference type="PANTHER" id="PTHR13522">
    <property type="entry name" value="U6 SNRNA PHOSPHODIESTERASE 1"/>
    <property type="match status" value="1"/>
</dbReference>
<dbReference type="GO" id="GO:0034477">
    <property type="term" value="P:U6 snRNA 3'-end processing"/>
    <property type="evidence" value="ECO:0007669"/>
    <property type="project" value="InterPro"/>
</dbReference>
<keyword evidence="4" id="KW-0539">Nucleus</keyword>
<dbReference type="Pfam" id="PF09749">
    <property type="entry name" value="HVSL"/>
    <property type="match status" value="1"/>
</dbReference>
<keyword evidence="1" id="KW-0540">Nuclease</keyword>
<evidence type="ECO:0000256" key="7">
    <source>
        <dbReference type="SAM" id="MobiDB-lite"/>
    </source>
</evidence>
<dbReference type="InterPro" id="IPR027521">
    <property type="entry name" value="Usb1"/>
</dbReference>
<dbReference type="OrthoDB" id="49151at2759"/>
<keyword evidence="3" id="KW-0456">Lyase</keyword>
<dbReference type="GO" id="GO:0016829">
    <property type="term" value="F:lyase activity"/>
    <property type="evidence" value="ECO:0007669"/>
    <property type="project" value="UniProtKB-KW"/>
</dbReference>